<dbReference type="Proteomes" id="UP001057418">
    <property type="component" value="Segment"/>
</dbReference>
<reference evidence="1" key="1">
    <citation type="submission" date="2022-05" db="EMBL/GenBank/DDBJ databases">
        <authorList>
            <person name="Ruan C."/>
        </authorList>
    </citation>
    <scope>NUCLEOTIDE SEQUENCE</scope>
</reference>
<accession>A0A9E7MJ51</accession>
<evidence type="ECO:0000313" key="1">
    <source>
        <dbReference type="EMBL" id="USL85055.1"/>
    </source>
</evidence>
<proteinExistence type="predicted"/>
<name>A0A9E7MJ51_9CAUD</name>
<evidence type="ECO:0000313" key="2">
    <source>
        <dbReference type="Proteomes" id="UP001057418"/>
    </source>
</evidence>
<protein>
    <submittedName>
        <fullName evidence="1">Uncharacterized protein</fullName>
    </submittedName>
</protein>
<organism evidence="1 2">
    <name type="scientific">Arthrobacter phage SWEP2</name>
    <dbReference type="NCBI Taxonomy" id="2945958"/>
    <lineage>
        <taxon>Viruses</taxon>
        <taxon>Duplodnaviria</taxon>
        <taxon>Heunggongvirae</taxon>
        <taxon>Uroviricota</taxon>
        <taxon>Caudoviricetes</taxon>
        <taxon>Casidaviridae</taxon>
        <taxon>Swepdovirus</taxon>
        <taxon>Swepdovirus SWEP2</taxon>
    </lineage>
</organism>
<dbReference type="EMBL" id="ON528933">
    <property type="protein sequence ID" value="USL85055.1"/>
    <property type="molecule type" value="Genomic_DNA"/>
</dbReference>
<sequence>MDLLDDDVDLELDPREYVCGKCHLTHWTGAPDPCDRDD</sequence>
<keyword evidence="2" id="KW-1185">Reference proteome</keyword>